<evidence type="ECO:0000256" key="7">
    <source>
        <dbReference type="ARBA" id="ARBA00022989"/>
    </source>
</evidence>
<dbReference type="InterPro" id="IPR038354">
    <property type="entry name" value="VKOR_sf"/>
</dbReference>
<dbReference type="Gene3D" id="1.20.1440.130">
    <property type="entry name" value="VKOR domain"/>
    <property type="match status" value="1"/>
</dbReference>
<keyword evidence="7 12" id="KW-1133">Transmembrane helix</keyword>
<dbReference type="SMART" id="SM00756">
    <property type="entry name" value="VKc"/>
    <property type="match status" value="1"/>
</dbReference>
<name>A0ABM0I3I9_CERSS</name>
<evidence type="ECO:0000259" key="13">
    <source>
        <dbReference type="SMART" id="SM00756"/>
    </source>
</evidence>
<accession>A0ABM0I3I9</accession>
<keyword evidence="11" id="KW-0676">Redox-active center</keyword>
<organism evidence="14 15">
    <name type="scientific">Ceratotherium simum simum</name>
    <name type="common">Southern white rhinoceros</name>
    <dbReference type="NCBI Taxonomy" id="73337"/>
    <lineage>
        <taxon>Eukaryota</taxon>
        <taxon>Metazoa</taxon>
        <taxon>Chordata</taxon>
        <taxon>Craniata</taxon>
        <taxon>Vertebrata</taxon>
        <taxon>Euteleostomi</taxon>
        <taxon>Mammalia</taxon>
        <taxon>Eutheria</taxon>
        <taxon>Laurasiatheria</taxon>
        <taxon>Perissodactyla</taxon>
        <taxon>Rhinocerotidae</taxon>
        <taxon>Ceratotherium</taxon>
    </lineage>
</organism>
<evidence type="ECO:0000256" key="10">
    <source>
        <dbReference type="ARBA" id="ARBA00023157"/>
    </source>
</evidence>
<dbReference type="Pfam" id="PF07884">
    <property type="entry name" value="VKOR"/>
    <property type="match status" value="1"/>
</dbReference>
<keyword evidence="6" id="KW-0256">Endoplasmic reticulum</keyword>
<evidence type="ECO:0000256" key="8">
    <source>
        <dbReference type="ARBA" id="ARBA00023002"/>
    </source>
</evidence>
<dbReference type="CDD" id="cd12917">
    <property type="entry name" value="VKOR_euk"/>
    <property type="match status" value="1"/>
</dbReference>
<keyword evidence="8" id="KW-0560">Oxidoreductase</keyword>
<keyword evidence="5" id="KW-0874">Quinone</keyword>
<feature type="transmembrane region" description="Helical" evidence="12">
    <location>
        <begin position="118"/>
        <end position="147"/>
    </location>
</feature>
<evidence type="ECO:0000256" key="2">
    <source>
        <dbReference type="ARBA" id="ARBA00006214"/>
    </source>
</evidence>
<evidence type="ECO:0000256" key="6">
    <source>
        <dbReference type="ARBA" id="ARBA00022824"/>
    </source>
</evidence>
<evidence type="ECO:0000313" key="14">
    <source>
        <dbReference type="Proteomes" id="UP000694910"/>
    </source>
</evidence>
<keyword evidence="4 12" id="KW-0812">Transmembrane</keyword>
<evidence type="ECO:0000256" key="3">
    <source>
        <dbReference type="ARBA" id="ARBA00012278"/>
    </source>
</evidence>
<feature type="transmembrane region" description="Helical" evidence="12">
    <location>
        <begin position="81"/>
        <end position="106"/>
    </location>
</feature>
<dbReference type="Proteomes" id="UP000694910">
    <property type="component" value="Unplaced"/>
</dbReference>
<comment type="similarity">
    <text evidence="2">Belongs to the VKOR family.</text>
</comment>
<evidence type="ECO:0000256" key="4">
    <source>
        <dbReference type="ARBA" id="ARBA00022692"/>
    </source>
</evidence>
<feature type="domain" description="Vitamin K epoxide reductase" evidence="13">
    <location>
        <begin position="12"/>
        <end position="152"/>
    </location>
</feature>
<comment type="subcellular location">
    <subcellularLocation>
        <location evidence="1">Endoplasmic reticulum membrane</location>
        <topology evidence="1">Multi-pass membrane protein</topology>
    </subcellularLocation>
</comment>
<reference evidence="15" key="1">
    <citation type="submission" date="2025-08" db="UniProtKB">
        <authorList>
            <consortium name="RefSeq"/>
        </authorList>
    </citation>
    <scope>IDENTIFICATION</scope>
</reference>
<dbReference type="PANTHER" id="PTHR14519:SF5">
    <property type="entry name" value="VITAMIN K EPOXIDE REDUCTASE COMPLEX SUBUNIT 1-LIKE PROTEIN 1"/>
    <property type="match status" value="1"/>
</dbReference>
<keyword evidence="14" id="KW-1185">Reference proteome</keyword>
<evidence type="ECO:0000256" key="9">
    <source>
        <dbReference type="ARBA" id="ARBA00023136"/>
    </source>
</evidence>
<evidence type="ECO:0000313" key="15">
    <source>
        <dbReference type="RefSeq" id="XP_004439551.2"/>
    </source>
</evidence>
<dbReference type="InterPro" id="IPR042406">
    <property type="entry name" value="VKORC1/VKORC1L1"/>
</dbReference>
<evidence type="ECO:0000256" key="5">
    <source>
        <dbReference type="ARBA" id="ARBA00022719"/>
    </source>
</evidence>
<evidence type="ECO:0000256" key="11">
    <source>
        <dbReference type="ARBA" id="ARBA00023284"/>
    </source>
</evidence>
<keyword evidence="9 12" id="KW-0472">Membrane</keyword>
<proteinExistence type="inferred from homology"/>
<dbReference type="EC" id="1.17.4.4" evidence="3"/>
<evidence type="ECO:0000256" key="12">
    <source>
        <dbReference type="SAM" id="Phobius"/>
    </source>
</evidence>
<evidence type="ECO:0000256" key="1">
    <source>
        <dbReference type="ARBA" id="ARBA00004477"/>
    </source>
</evidence>
<sequence>MKEMQLATSRGGVLEMASGVGFSEGLGPVLYCHVAPEKVQSTPGAGSGGYWFSLFYRWGRGFGLLGSIFGKDGVLNQPNSVFGLIFYILQLLLGMTASAVAALILMTSSIVSVVGSLYLAYILYFVLKEFCIIFVITYVLNFILLIVNYKRLVYLNEAWKRQLQPKQD</sequence>
<protein>
    <recommendedName>
        <fullName evidence="3">vitamin-K-epoxide reductase (warfarin-sensitive)</fullName>
        <ecNumber evidence="3">1.17.4.4</ecNumber>
    </recommendedName>
</protein>
<gene>
    <name evidence="15" type="primary">LOC101390608</name>
</gene>
<dbReference type="PANTHER" id="PTHR14519">
    <property type="entry name" value="VITAMIN K EPOXIDE REDUCTASE COMPLEX, SUBUNIT 1"/>
    <property type="match status" value="1"/>
</dbReference>
<dbReference type="RefSeq" id="XP_004439551.2">
    <property type="nucleotide sequence ID" value="XM_004439494.2"/>
</dbReference>
<dbReference type="InterPro" id="IPR012932">
    <property type="entry name" value="VKOR"/>
</dbReference>
<keyword evidence="10" id="KW-1015">Disulfide bond</keyword>
<dbReference type="GeneID" id="101390608"/>